<dbReference type="OrthoDB" id="408631at2759"/>
<dbReference type="GO" id="GO:0016787">
    <property type="term" value="F:hydrolase activity"/>
    <property type="evidence" value="ECO:0007669"/>
    <property type="project" value="InterPro"/>
</dbReference>
<dbReference type="InterPro" id="IPR029058">
    <property type="entry name" value="AB_hydrolase_fold"/>
</dbReference>
<proteinExistence type="predicted"/>
<evidence type="ECO:0000313" key="3">
    <source>
        <dbReference type="EMBL" id="KAF8711356.1"/>
    </source>
</evidence>
<sequence>MASSTTLSSSQPQPQPAQCPSSPTTEAKPEPPYVVEDCCGVLQILSDGTVLRFDPPPYPPGDAYDASRVEWKDVVHHPVYDLGVRIYRPRTDDDIVAGEEGTSKKRRLLPVLVFFHGGGFCFGSYSWPKIHLCCLRLAGELPAIVLSFDYRVAPEHRLPAAVDDAAAALLWLPGHMSSDPWLADDAPSSRHVYVCGNSSGAGLVHHVLEPTQSELDTPETAVLSRKTSDKYFRLAFPVGADKDHPLSNPMEPVDVGRLLVVAAERDLVRDKTHGFFVLKPLSPATDELIRVIRSFIAAE</sequence>
<dbReference type="InterPro" id="IPR050466">
    <property type="entry name" value="Carboxylest/Gibb_receptor"/>
</dbReference>
<feature type="compositionally biased region" description="Low complexity" evidence="1">
    <location>
        <begin position="1"/>
        <end position="25"/>
    </location>
</feature>
<dbReference type="PANTHER" id="PTHR23024:SF149">
    <property type="entry name" value="OS07G0162500 PROTEIN"/>
    <property type="match status" value="1"/>
</dbReference>
<dbReference type="Proteomes" id="UP000636709">
    <property type="component" value="Unassembled WGS sequence"/>
</dbReference>
<dbReference type="SUPFAM" id="SSF53474">
    <property type="entry name" value="alpha/beta-Hydrolases"/>
    <property type="match status" value="1"/>
</dbReference>
<name>A0A835BTW2_9POAL</name>
<organism evidence="3 4">
    <name type="scientific">Digitaria exilis</name>
    <dbReference type="NCBI Taxonomy" id="1010633"/>
    <lineage>
        <taxon>Eukaryota</taxon>
        <taxon>Viridiplantae</taxon>
        <taxon>Streptophyta</taxon>
        <taxon>Embryophyta</taxon>
        <taxon>Tracheophyta</taxon>
        <taxon>Spermatophyta</taxon>
        <taxon>Magnoliopsida</taxon>
        <taxon>Liliopsida</taxon>
        <taxon>Poales</taxon>
        <taxon>Poaceae</taxon>
        <taxon>PACMAD clade</taxon>
        <taxon>Panicoideae</taxon>
        <taxon>Panicodae</taxon>
        <taxon>Paniceae</taxon>
        <taxon>Anthephorinae</taxon>
        <taxon>Digitaria</taxon>
    </lineage>
</organism>
<dbReference type="Gene3D" id="3.40.50.1820">
    <property type="entry name" value="alpha/beta hydrolase"/>
    <property type="match status" value="1"/>
</dbReference>
<dbReference type="AlphaFoldDB" id="A0A835BTW2"/>
<dbReference type="PANTHER" id="PTHR23024">
    <property type="entry name" value="ARYLACETAMIDE DEACETYLASE"/>
    <property type="match status" value="1"/>
</dbReference>
<dbReference type="EMBL" id="JACEFO010001753">
    <property type="protein sequence ID" value="KAF8711356.1"/>
    <property type="molecule type" value="Genomic_DNA"/>
</dbReference>
<feature type="region of interest" description="Disordered" evidence="1">
    <location>
        <begin position="1"/>
        <end position="30"/>
    </location>
</feature>
<gene>
    <name evidence="3" type="ORF">HU200_029385</name>
</gene>
<dbReference type="InterPro" id="IPR013094">
    <property type="entry name" value="AB_hydrolase_3"/>
</dbReference>
<keyword evidence="4" id="KW-1185">Reference proteome</keyword>
<evidence type="ECO:0000313" key="4">
    <source>
        <dbReference type="Proteomes" id="UP000636709"/>
    </source>
</evidence>
<feature type="domain" description="Alpha/beta hydrolase fold-3" evidence="2">
    <location>
        <begin position="112"/>
        <end position="208"/>
    </location>
</feature>
<dbReference type="Pfam" id="PF07859">
    <property type="entry name" value="Abhydrolase_3"/>
    <property type="match status" value="1"/>
</dbReference>
<comment type="caution">
    <text evidence="3">The sequence shown here is derived from an EMBL/GenBank/DDBJ whole genome shotgun (WGS) entry which is preliminary data.</text>
</comment>
<reference evidence="3" key="1">
    <citation type="submission" date="2020-07" db="EMBL/GenBank/DDBJ databases">
        <title>Genome sequence and genetic diversity analysis of an under-domesticated orphan crop, white fonio (Digitaria exilis).</title>
        <authorList>
            <person name="Bennetzen J.L."/>
            <person name="Chen S."/>
            <person name="Ma X."/>
            <person name="Wang X."/>
            <person name="Yssel A.E.J."/>
            <person name="Chaluvadi S.R."/>
            <person name="Johnson M."/>
            <person name="Gangashetty P."/>
            <person name="Hamidou F."/>
            <person name="Sanogo M.D."/>
            <person name="Zwaenepoel A."/>
            <person name="Wallace J."/>
            <person name="Van De Peer Y."/>
            <person name="Van Deynze A."/>
        </authorList>
    </citation>
    <scope>NUCLEOTIDE SEQUENCE</scope>
    <source>
        <tissue evidence="3">Leaves</tissue>
    </source>
</reference>
<accession>A0A835BTW2</accession>
<evidence type="ECO:0000259" key="2">
    <source>
        <dbReference type="Pfam" id="PF07859"/>
    </source>
</evidence>
<protein>
    <recommendedName>
        <fullName evidence="2">Alpha/beta hydrolase fold-3 domain-containing protein</fullName>
    </recommendedName>
</protein>
<evidence type="ECO:0000256" key="1">
    <source>
        <dbReference type="SAM" id="MobiDB-lite"/>
    </source>
</evidence>